<keyword evidence="2" id="KW-1185">Reference proteome</keyword>
<dbReference type="EMBL" id="JABFTP020000021">
    <property type="protein sequence ID" value="KAL3269311.1"/>
    <property type="molecule type" value="Genomic_DNA"/>
</dbReference>
<sequence>MLIENTLKLFDEVISSSDIIQLTYAVETKEPQTPERPSEAVDFFAAPENQVRVYEPKSSSKTWNDTLNLGSISLGEDPLGISTHDYNMVDADDFLKDISPGRGDATVNTLRDIKDFQENTVNTVVKPMSHATSQALHKIGDLQDEAAGVVEGLFDFGMAGIRKGLKLTGLQEHSAQEAVMSEIKSKVLLSSPGVKHNVPVKKIKKHHKQEVVEECVWVNPLQSYPNFSDDVHEEHSKSEQIPAIMMDSESESPDPEYEEAADLATTIAKLRLLLQQKSESTSTTPVASPMISEDSKSVVDLDDVDSFVPSFYKFCAKTATGVFNNTLNTIKTALPVNTNDTMIYDVEKWDYEDSDDNETDLLIRMYRLLHERKDFCTIEAAYDAFDSQHPLKIKNM</sequence>
<evidence type="ECO:0000313" key="2">
    <source>
        <dbReference type="Proteomes" id="UP001516400"/>
    </source>
</evidence>
<evidence type="ECO:0000313" key="1">
    <source>
        <dbReference type="EMBL" id="KAL3269311.1"/>
    </source>
</evidence>
<accession>A0ABD2MS77</accession>
<dbReference type="AlphaFoldDB" id="A0ABD2MS77"/>
<protein>
    <submittedName>
        <fullName evidence="1">Uncharacterized protein</fullName>
    </submittedName>
</protein>
<proteinExistence type="predicted"/>
<dbReference type="Proteomes" id="UP001516400">
    <property type="component" value="Unassembled WGS sequence"/>
</dbReference>
<organism evidence="1 2">
    <name type="scientific">Cryptolaemus montrouzieri</name>
    <dbReference type="NCBI Taxonomy" id="559131"/>
    <lineage>
        <taxon>Eukaryota</taxon>
        <taxon>Metazoa</taxon>
        <taxon>Ecdysozoa</taxon>
        <taxon>Arthropoda</taxon>
        <taxon>Hexapoda</taxon>
        <taxon>Insecta</taxon>
        <taxon>Pterygota</taxon>
        <taxon>Neoptera</taxon>
        <taxon>Endopterygota</taxon>
        <taxon>Coleoptera</taxon>
        <taxon>Polyphaga</taxon>
        <taxon>Cucujiformia</taxon>
        <taxon>Coccinelloidea</taxon>
        <taxon>Coccinellidae</taxon>
        <taxon>Scymninae</taxon>
        <taxon>Scymnini</taxon>
        <taxon>Cryptolaemus</taxon>
    </lineage>
</organism>
<reference evidence="1 2" key="1">
    <citation type="journal article" date="2021" name="BMC Biol.">
        <title>Horizontally acquired antibacterial genes associated with adaptive radiation of ladybird beetles.</title>
        <authorList>
            <person name="Li H.S."/>
            <person name="Tang X.F."/>
            <person name="Huang Y.H."/>
            <person name="Xu Z.Y."/>
            <person name="Chen M.L."/>
            <person name="Du X.Y."/>
            <person name="Qiu B.Y."/>
            <person name="Chen P.T."/>
            <person name="Zhang W."/>
            <person name="Slipinski A."/>
            <person name="Escalona H.E."/>
            <person name="Waterhouse R.M."/>
            <person name="Zwick A."/>
            <person name="Pang H."/>
        </authorList>
    </citation>
    <scope>NUCLEOTIDE SEQUENCE [LARGE SCALE GENOMIC DNA]</scope>
    <source>
        <strain evidence="1">SYSU2018</strain>
    </source>
</reference>
<name>A0ABD2MS77_9CUCU</name>
<comment type="caution">
    <text evidence="1">The sequence shown here is derived from an EMBL/GenBank/DDBJ whole genome shotgun (WGS) entry which is preliminary data.</text>
</comment>
<gene>
    <name evidence="1" type="ORF">HHI36_008384</name>
</gene>